<feature type="region of interest" description="Disordered" evidence="1">
    <location>
        <begin position="33"/>
        <end position="53"/>
    </location>
</feature>
<feature type="signal peptide" evidence="2">
    <location>
        <begin position="1"/>
        <end position="30"/>
    </location>
</feature>
<keyword evidence="4" id="KW-1185">Reference proteome</keyword>
<evidence type="ECO:0000313" key="4">
    <source>
        <dbReference type="Proteomes" id="UP001198862"/>
    </source>
</evidence>
<feature type="chain" id="PRO_5045090428" evidence="2">
    <location>
        <begin position="31"/>
        <end position="141"/>
    </location>
</feature>
<accession>A0ABS8KX43</accession>
<dbReference type="RefSeq" id="WP_230551763.1">
    <property type="nucleotide sequence ID" value="NZ_JAJISD010000007.1"/>
</dbReference>
<gene>
    <name evidence="3" type="ORF">LJ725_16650</name>
</gene>
<evidence type="ECO:0000256" key="1">
    <source>
        <dbReference type="SAM" id="MobiDB-lite"/>
    </source>
</evidence>
<comment type="caution">
    <text evidence="3">The sequence shown here is derived from an EMBL/GenBank/DDBJ whole genome shotgun (WGS) entry which is preliminary data.</text>
</comment>
<protein>
    <submittedName>
        <fullName evidence="3">Uncharacterized protein</fullName>
    </submittedName>
</protein>
<evidence type="ECO:0000313" key="3">
    <source>
        <dbReference type="EMBL" id="MCC8430604.1"/>
    </source>
</evidence>
<evidence type="ECO:0000256" key="2">
    <source>
        <dbReference type="SAM" id="SignalP"/>
    </source>
</evidence>
<reference evidence="3 4" key="1">
    <citation type="submission" date="2021-11" db="EMBL/GenBank/DDBJ databases">
        <authorList>
            <person name="Lee D.-H."/>
            <person name="Kim S.-B."/>
        </authorList>
    </citation>
    <scope>NUCLEOTIDE SEQUENCE [LARGE SCALE GENOMIC DNA]</scope>
    <source>
        <strain evidence="3 4">KCTC 52223</strain>
    </source>
</reference>
<sequence>MIAALSLRKLAQAVLLALAAWVLAAGVASAHGGHAGVDTRSSSESVSSLPAASQHKDIAAGRAELAEGNHAFVERSEDPCPAGNPAKHTGSCCTVACHAAMAAPAIDPWIGPRVVSPLFAALSDMLEGRCGDRSERPPRLV</sequence>
<dbReference type="Proteomes" id="UP001198862">
    <property type="component" value="Unassembled WGS sequence"/>
</dbReference>
<proteinExistence type="predicted"/>
<dbReference type="EMBL" id="JAJISD010000007">
    <property type="protein sequence ID" value="MCC8430604.1"/>
    <property type="molecule type" value="Genomic_DNA"/>
</dbReference>
<organism evidence="3 4">
    <name type="scientific">Reyranella aquatilis</name>
    <dbReference type="NCBI Taxonomy" id="2035356"/>
    <lineage>
        <taxon>Bacteria</taxon>
        <taxon>Pseudomonadati</taxon>
        <taxon>Pseudomonadota</taxon>
        <taxon>Alphaproteobacteria</taxon>
        <taxon>Hyphomicrobiales</taxon>
        <taxon>Reyranellaceae</taxon>
        <taxon>Reyranella</taxon>
    </lineage>
</organism>
<name>A0ABS8KX43_9HYPH</name>
<keyword evidence="2" id="KW-0732">Signal</keyword>